<protein>
    <submittedName>
        <fullName evidence="1">Uncharacterized protein</fullName>
    </submittedName>
</protein>
<organism evidence="1">
    <name type="scientific">Tanacetum cinerariifolium</name>
    <name type="common">Dalmatian daisy</name>
    <name type="synonym">Chrysanthemum cinerariifolium</name>
    <dbReference type="NCBI Taxonomy" id="118510"/>
    <lineage>
        <taxon>Eukaryota</taxon>
        <taxon>Viridiplantae</taxon>
        <taxon>Streptophyta</taxon>
        <taxon>Embryophyta</taxon>
        <taxon>Tracheophyta</taxon>
        <taxon>Spermatophyta</taxon>
        <taxon>Magnoliopsida</taxon>
        <taxon>eudicotyledons</taxon>
        <taxon>Gunneridae</taxon>
        <taxon>Pentapetalae</taxon>
        <taxon>asterids</taxon>
        <taxon>campanulids</taxon>
        <taxon>Asterales</taxon>
        <taxon>Asteraceae</taxon>
        <taxon>Asteroideae</taxon>
        <taxon>Anthemideae</taxon>
        <taxon>Anthemidinae</taxon>
        <taxon>Tanacetum</taxon>
    </lineage>
</organism>
<evidence type="ECO:0000313" key="1">
    <source>
        <dbReference type="EMBL" id="GFD09352.1"/>
    </source>
</evidence>
<gene>
    <name evidence="1" type="ORF">Tci_881321</name>
</gene>
<sequence length="128" mass="13638">QVFGACPANGRFAAPQPTLIHRRARAWRGLARTALPALQPPRVRAVHQNLPRPPGGAQRAGAGGVQSRFSALAVLQPRAAAALLRAPQRQEPARELRAPALPHWQGAHHGGLQHPDVTAALNNQYFGG</sequence>
<dbReference type="EMBL" id="BKCJ011244882">
    <property type="protein sequence ID" value="GFD09352.1"/>
    <property type="molecule type" value="Genomic_DNA"/>
</dbReference>
<dbReference type="AlphaFoldDB" id="A0A699TFK4"/>
<proteinExistence type="predicted"/>
<comment type="caution">
    <text evidence="1">The sequence shown here is derived from an EMBL/GenBank/DDBJ whole genome shotgun (WGS) entry which is preliminary data.</text>
</comment>
<feature type="non-terminal residue" evidence="1">
    <location>
        <position position="1"/>
    </location>
</feature>
<accession>A0A699TFK4</accession>
<name>A0A699TFK4_TANCI</name>
<reference evidence="1" key="1">
    <citation type="journal article" date="2019" name="Sci. Rep.">
        <title>Draft genome of Tanacetum cinerariifolium, the natural source of mosquito coil.</title>
        <authorList>
            <person name="Yamashiro T."/>
            <person name="Shiraishi A."/>
            <person name="Satake H."/>
            <person name="Nakayama K."/>
        </authorList>
    </citation>
    <scope>NUCLEOTIDE SEQUENCE</scope>
</reference>